<gene>
    <name evidence="1" type="ORF">SLS59_004634</name>
</gene>
<keyword evidence="2" id="KW-1185">Reference proteome</keyword>
<reference evidence="1 2" key="1">
    <citation type="submission" date="2024-02" db="EMBL/GenBank/DDBJ databases">
        <title>De novo assembly and annotation of 12 fungi associated with fruit tree decline syndrome in Ontario, Canada.</title>
        <authorList>
            <person name="Sulman M."/>
            <person name="Ellouze W."/>
            <person name="Ilyukhin E."/>
        </authorList>
    </citation>
    <scope>NUCLEOTIDE SEQUENCE [LARGE SCALE GENOMIC DNA]</scope>
    <source>
        <strain evidence="1 2">M97-236</strain>
    </source>
</reference>
<protein>
    <submittedName>
        <fullName evidence="1">Uncharacterized protein</fullName>
    </submittedName>
</protein>
<sequence length="131" mass="15002">MANTTTALNEAVPGLRQNAWNMAAGAGLDLAMGPLTPEQYNRLKPQRPQSQYDERKVPTELDGIRHALGQHDWSEYVALVERLVSQEIDEKQFETSGRRIFYVIDARIRAKMEAMILAWVRQVKEMEKDMA</sequence>
<proteinExistence type="predicted"/>
<organism evidence="1 2">
    <name type="scientific">Nothophoma quercina</name>
    <dbReference type="NCBI Taxonomy" id="749835"/>
    <lineage>
        <taxon>Eukaryota</taxon>
        <taxon>Fungi</taxon>
        <taxon>Dikarya</taxon>
        <taxon>Ascomycota</taxon>
        <taxon>Pezizomycotina</taxon>
        <taxon>Dothideomycetes</taxon>
        <taxon>Pleosporomycetidae</taxon>
        <taxon>Pleosporales</taxon>
        <taxon>Pleosporineae</taxon>
        <taxon>Didymellaceae</taxon>
        <taxon>Nothophoma</taxon>
    </lineage>
</organism>
<accession>A0ABR3REW3</accession>
<name>A0ABR3REW3_9PLEO</name>
<dbReference type="Proteomes" id="UP001521222">
    <property type="component" value="Unassembled WGS sequence"/>
</dbReference>
<comment type="caution">
    <text evidence="1">The sequence shown here is derived from an EMBL/GenBank/DDBJ whole genome shotgun (WGS) entry which is preliminary data.</text>
</comment>
<evidence type="ECO:0000313" key="2">
    <source>
        <dbReference type="Proteomes" id="UP001521222"/>
    </source>
</evidence>
<dbReference type="EMBL" id="JAKIXB020000013">
    <property type="protein sequence ID" value="KAL1602978.1"/>
    <property type="molecule type" value="Genomic_DNA"/>
</dbReference>
<evidence type="ECO:0000313" key="1">
    <source>
        <dbReference type="EMBL" id="KAL1602978.1"/>
    </source>
</evidence>